<feature type="domain" description="Methyltransferase" evidence="2">
    <location>
        <begin position="49"/>
        <end position="142"/>
    </location>
</feature>
<accession>A0AB39I7B9</accession>
<dbReference type="RefSeq" id="WP_045188301.1">
    <property type="nucleotide sequence ID" value="NZ_CP162607.1"/>
</dbReference>
<dbReference type="PANTHER" id="PTHR43861">
    <property type="entry name" value="TRANS-ACONITATE 2-METHYLTRANSFERASE-RELATED"/>
    <property type="match status" value="1"/>
</dbReference>
<dbReference type="Gene3D" id="3.40.50.150">
    <property type="entry name" value="Vaccinia Virus protein VP39"/>
    <property type="match status" value="1"/>
</dbReference>
<evidence type="ECO:0000313" key="3">
    <source>
        <dbReference type="EMBL" id="XDK39363.1"/>
    </source>
</evidence>
<gene>
    <name evidence="3" type="ORF">AB4Y39_12040</name>
</gene>
<dbReference type="AlphaFoldDB" id="A0AB39I7B9"/>
<dbReference type="GO" id="GO:0016740">
    <property type="term" value="F:transferase activity"/>
    <property type="evidence" value="ECO:0007669"/>
    <property type="project" value="UniProtKB-KW"/>
</dbReference>
<sequence>MSRETEFNNAGRSSNWKSYYDHHEGRPASALLQSALHLVETDTPLRQAVDLGCGGGNDARFLLESGWNVLAIDREENAINLVKAIGREFPAGQLHAVTQAFEYLYPLPSSSLIFAGMALPFCHPEHFTDVWSNILSALEPGGVFAGNLFGDRDDWADRIFMNFHSQAQARALFQDLDLHLFQVYEEDGPCMHGFKHWHRFDFIAKKPIAGA</sequence>
<name>A0AB39I7B9_9PSED</name>
<dbReference type="InterPro" id="IPR029063">
    <property type="entry name" value="SAM-dependent_MTases_sf"/>
</dbReference>
<dbReference type="Pfam" id="PF13649">
    <property type="entry name" value="Methyltransf_25"/>
    <property type="match status" value="1"/>
</dbReference>
<keyword evidence="1" id="KW-0808">Transferase</keyword>
<proteinExistence type="predicted"/>
<dbReference type="CDD" id="cd02440">
    <property type="entry name" value="AdoMet_MTases"/>
    <property type="match status" value="1"/>
</dbReference>
<dbReference type="SUPFAM" id="SSF53335">
    <property type="entry name" value="S-adenosyl-L-methionine-dependent methyltransferases"/>
    <property type="match status" value="1"/>
</dbReference>
<dbReference type="InterPro" id="IPR041698">
    <property type="entry name" value="Methyltransf_25"/>
</dbReference>
<reference evidence="3" key="1">
    <citation type="submission" date="2024-07" db="EMBL/GenBank/DDBJ databases">
        <title>Identification and characteristics of a novel species of coltsfoot's symbiotic bacteria.</title>
        <authorList>
            <person name="Juszczyk A."/>
            <person name="Jasielczuk I."/>
            <person name="Gurgul A."/>
            <person name="Rogala M."/>
            <person name="Kowalczyk A."/>
            <person name="Szmatola T."/>
            <person name="Kosecka-Strojek M."/>
            <person name="Arent Z."/>
            <person name="Latowski D."/>
        </authorList>
    </citation>
    <scope>NUCLEOTIDE SEQUENCE</scope>
    <source>
        <strain evidence="3">Hg7Tf</strain>
    </source>
</reference>
<organism evidence="3">
    <name type="scientific">Pseudomonas sp. Hg7Tf</name>
    <dbReference type="NCBI Taxonomy" id="3236988"/>
    <lineage>
        <taxon>Bacteria</taxon>
        <taxon>Pseudomonadati</taxon>
        <taxon>Pseudomonadota</taxon>
        <taxon>Gammaproteobacteria</taxon>
        <taxon>Pseudomonadales</taxon>
        <taxon>Pseudomonadaceae</taxon>
        <taxon>Pseudomonas</taxon>
    </lineage>
</organism>
<evidence type="ECO:0000259" key="2">
    <source>
        <dbReference type="Pfam" id="PF13649"/>
    </source>
</evidence>
<dbReference type="EMBL" id="CP162607">
    <property type="protein sequence ID" value="XDK39363.1"/>
    <property type="molecule type" value="Genomic_DNA"/>
</dbReference>
<evidence type="ECO:0000256" key="1">
    <source>
        <dbReference type="ARBA" id="ARBA00022679"/>
    </source>
</evidence>
<protein>
    <submittedName>
        <fullName evidence="3">Trans-aconitate 2-methyltransferase</fullName>
    </submittedName>
</protein>